<protein>
    <submittedName>
        <fullName evidence="3">Class I SAM-dependent methyltransferase</fullName>
    </submittedName>
</protein>
<dbReference type="InterPro" id="IPR025714">
    <property type="entry name" value="Methyltranfer_dom"/>
</dbReference>
<dbReference type="GO" id="GO:0032259">
    <property type="term" value="P:methylation"/>
    <property type="evidence" value="ECO:0007669"/>
    <property type="project" value="UniProtKB-KW"/>
</dbReference>
<keyword evidence="3" id="KW-0489">Methyltransferase</keyword>
<dbReference type="PANTHER" id="PTHR44068">
    <property type="entry name" value="ZGC:194242"/>
    <property type="match status" value="1"/>
</dbReference>
<dbReference type="SUPFAM" id="SSF53335">
    <property type="entry name" value="S-adenosyl-L-methionine-dependent methyltransferases"/>
    <property type="match status" value="1"/>
</dbReference>
<sequence>MPEKYTPGYSSNATNFMSNRSVDTHAAFFTSYLRPEMKLLDCGCGPGTITLGLAKVIAPGTVTGIDREVSQIRIAAENALTQAVSNANFLEGNIYALPFPDDSFDAVFSHALFEHLQEPVKALRELWRVLKPEGIVGLRSPDLGGLLIAPTTPELDKAISYCKWLQQQNSGNPYVGRELRALLRQVEFTTIKASASCECYEPLSLATEYLALIIEASEKVDQVVEKGWTDERCLRRAMPTLKAMSGALRELSQHPDGFFAQTWCEVVGQKTGK</sequence>
<comment type="caution">
    <text evidence="3">The sequence shown here is derived from an EMBL/GenBank/DDBJ whole genome shotgun (WGS) entry which is preliminary data.</text>
</comment>
<keyword evidence="1" id="KW-0808">Transferase</keyword>
<proteinExistence type="predicted"/>
<gene>
    <name evidence="3" type="ORF">FNW02_16025</name>
</gene>
<dbReference type="InterPro" id="IPR029063">
    <property type="entry name" value="SAM-dependent_MTases_sf"/>
</dbReference>
<dbReference type="PANTHER" id="PTHR44068:SF1">
    <property type="entry name" value="HYPOTHETICAL LOC100005854"/>
    <property type="match status" value="1"/>
</dbReference>
<dbReference type="Proteomes" id="UP001165986">
    <property type="component" value="Unassembled WGS sequence"/>
</dbReference>
<dbReference type="AlphaFoldDB" id="A0AA40SYF2"/>
<feature type="domain" description="Methyltransferase" evidence="2">
    <location>
        <begin position="35"/>
        <end position="143"/>
    </location>
</feature>
<accession>A0AA40SYF2</accession>
<keyword evidence="4" id="KW-1185">Reference proteome</keyword>
<dbReference type="CDD" id="cd02440">
    <property type="entry name" value="AdoMet_MTases"/>
    <property type="match status" value="1"/>
</dbReference>
<evidence type="ECO:0000256" key="1">
    <source>
        <dbReference type="ARBA" id="ARBA00022679"/>
    </source>
</evidence>
<dbReference type="InterPro" id="IPR050447">
    <property type="entry name" value="Erg6_SMT_methyltransf"/>
</dbReference>
<evidence type="ECO:0000313" key="3">
    <source>
        <dbReference type="EMBL" id="MBD6617293.1"/>
    </source>
</evidence>
<reference evidence="3" key="1">
    <citation type="submission" date="2019-07" db="EMBL/GenBank/DDBJ databases">
        <title>Toxilogical consequences of a new and cryptic species of cyanobacteria (Komarekiella delphini-convector) recovered from the epidermis of a bottlenose dolphin and 1500 ft. in the air.</title>
        <authorList>
            <person name="Brown A.O."/>
            <person name="Dvorak P."/>
            <person name="Villanueva C.D."/>
            <person name="Foss A.J."/>
            <person name="Garvey A.D."/>
            <person name="Gibson Q.A."/>
            <person name="Johansen J.R."/>
            <person name="Casamatta D.A."/>
        </authorList>
    </citation>
    <scope>NUCLEOTIDE SEQUENCE</scope>
    <source>
        <strain evidence="3">SJRDD-AB1</strain>
    </source>
</reference>
<dbReference type="EMBL" id="VJXY01000016">
    <property type="protein sequence ID" value="MBD6617293.1"/>
    <property type="molecule type" value="Genomic_DNA"/>
</dbReference>
<dbReference type="GO" id="GO:0003838">
    <property type="term" value="F:sterol 24-C-methyltransferase activity"/>
    <property type="evidence" value="ECO:0007669"/>
    <property type="project" value="TreeGrafter"/>
</dbReference>
<dbReference type="Gene3D" id="3.40.50.150">
    <property type="entry name" value="Vaccinia Virus protein VP39"/>
    <property type="match status" value="1"/>
</dbReference>
<name>A0AA40SYF2_9NOST</name>
<evidence type="ECO:0000313" key="4">
    <source>
        <dbReference type="Proteomes" id="UP001165986"/>
    </source>
</evidence>
<dbReference type="GO" id="GO:0016126">
    <property type="term" value="P:sterol biosynthetic process"/>
    <property type="evidence" value="ECO:0007669"/>
    <property type="project" value="TreeGrafter"/>
</dbReference>
<organism evidence="3 4">
    <name type="scientific">Komarekiella delphini-convector SJRDD-AB1</name>
    <dbReference type="NCBI Taxonomy" id="2593771"/>
    <lineage>
        <taxon>Bacteria</taxon>
        <taxon>Bacillati</taxon>
        <taxon>Cyanobacteriota</taxon>
        <taxon>Cyanophyceae</taxon>
        <taxon>Nostocales</taxon>
        <taxon>Nostocaceae</taxon>
        <taxon>Komarekiella</taxon>
        <taxon>Komarekiella delphini-convector</taxon>
    </lineage>
</organism>
<dbReference type="Pfam" id="PF13847">
    <property type="entry name" value="Methyltransf_31"/>
    <property type="match status" value="1"/>
</dbReference>
<evidence type="ECO:0000259" key="2">
    <source>
        <dbReference type="Pfam" id="PF13847"/>
    </source>
</evidence>